<dbReference type="InterPro" id="IPR003439">
    <property type="entry name" value="ABC_transporter-like_ATP-bd"/>
</dbReference>
<evidence type="ECO:0000256" key="5">
    <source>
        <dbReference type="ARBA" id="ARBA00022840"/>
    </source>
</evidence>
<dbReference type="SUPFAM" id="SSF52540">
    <property type="entry name" value="P-loop containing nucleoside triphosphate hydrolases"/>
    <property type="match status" value="1"/>
</dbReference>
<dbReference type="InterPro" id="IPR027417">
    <property type="entry name" value="P-loop_NTPase"/>
</dbReference>
<feature type="transmembrane region" description="Helical" evidence="8">
    <location>
        <begin position="659"/>
        <end position="682"/>
    </location>
</feature>
<dbReference type="PROSITE" id="PS50893">
    <property type="entry name" value="ABC_TRANSPORTER_2"/>
    <property type="match status" value="1"/>
</dbReference>
<feature type="transmembrane region" description="Helical" evidence="8">
    <location>
        <begin position="516"/>
        <end position="538"/>
    </location>
</feature>
<keyword evidence="2" id="KW-0813">Transport</keyword>
<protein>
    <recommendedName>
        <fullName evidence="10">ABC transporter domain-containing protein</fullName>
    </recommendedName>
</protein>
<dbReference type="GO" id="GO:0140359">
    <property type="term" value="F:ABC-type transporter activity"/>
    <property type="evidence" value="ECO:0007669"/>
    <property type="project" value="InterPro"/>
</dbReference>
<organism evidence="11">
    <name type="scientific">Neobodo designis</name>
    <name type="common">Flagellated protozoan</name>
    <name type="synonym">Bodo designis</name>
    <dbReference type="NCBI Taxonomy" id="312471"/>
    <lineage>
        <taxon>Eukaryota</taxon>
        <taxon>Discoba</taxon>
        <taxon>Euglenozoa</taxon>
        <taxon>Kinetoplastea</taxon>
        <taxon>Metakinetoplastina</taxon>
        <taxon>Neobodonida</taxon>
        <taxon>Neobodo</taxon>
    </lineage>
</organism>
<dbReference type="GO" id="GO:0016887">
    <property type="term" value="F:ATP hydrolysis activity"/>
    <property type="evidence" value="ECO:0007669"/>
    <property type="project" value="InterPro"/>
</dbReference>
<evidence type="ECO:0000256" key="1">
    <source>
        <dbReference type="ARBA" id="ARBA00004141"/>
    </source>
</evidence>
<reference evidence="11" key="1">
    <citation type="submission" date="2021-01" db="EMBL/GenBank/DDBJ databases">
        <authorList>
            <person name="Corre E."/>
            <person name="Pelletier E."/>
            <person name="Niang G."/>
            <person name="Scheremetjew M."/>
            <person name="Finn R."/>
            <person name="Kale V."/>
            <person name="Holt S."/>
            <person name="Cochrane G."/>
            <person name="Meng A."/>
            <person name="Brown T."/>
            <person name="Cohen L."/>
        </authorList>
    </citation>
    <scope>NUCLEOTIDE SEQUENCE</scope>
    <source>
        <strain evidence="11">CCAP 1951/1</strain>
    </source>
</reference>
<feature type="domain" description="ABC transporter" evidence="10">
    <location>
        <begin position="201"/>
        <end position="448"/>
    </location>
</feature>
<evidence type="ECO:0000256" key="7">
    <source>
        <dbReference type="ARBA" id="ARBA00023136"/>
    </source>
</evidence>
<dbReference type="AlphaFoldDB" id="A0A7S1LB71"/>
<dbReference type="InterPro" id="IPR050352">
    <property type="entry name" value="ABCG_transporters"/>
</dbReference>
<keyword evidence="5" id="KW-0067">ATP-binding</keyword>
<evidence type="ECO:0000256" key="3">
    <source>
        <dbReference type="ARBA" id="ARBA00022692"/>
    </source>
</evidence>
<dbReference type="Gene3D" id="3.40.50.300">
    <property type="entry name" value="P-loop containing nucleotide triphosphate hydrolases"/>
    <property type="match status" value="1"/>
</dbReference>
<dbReference type="InterPro" id="IPR043926">
    <property type="entry name" value="ABCG_dom"/>
</dbReference>
<gene>
    <name evidence="11" type="ORF">NDES1114_LOCUS5461</name>
</gene>
<keyword evidence="6 8" id="KW-1133">Transmembrane helix</keyword>
<feature type="chain" id="PRO_5031086706" description="ABC transporter domain-containing protein" evidence="9">
    <location>
        <begin position="22"/>
        <end position="763"/>
    </location>
</feature>
<keyword evidence="4" id="KW-0547">Nucleotide-binding</keyword>
<keyword evidence="7 8" id="KW-0472">Membrane</keyword>
<evidence type="ECO:0000313" key="11">
    <source>
        <dbReference type="EMBL" id="CAD9097725.1"/>
    </source>
</evidence>
<evidence type="ECO:0000259" key="10">
    <source>
        <dbReference type="PROSITE" id="PS50893"/>
    </source>
</evidence>
<evidence type="ECO:0000256" key="8">
    <source>
        <dbReference type="SAM" id="Phobius"/>
    </source>
</evidence>
<feature type="transmembrane region" description="Helical" evidence="8">
    <location>
        <begin position="736"/>
        <end position="757"/>
    </location>
</feature>
<proteinExistence type="predicted"/>
<sequence>MRFASLTVLSALAVLVSTAAGSCLVPNASGLVLPPVNISGHGMCPRGFYCPNSNISDPATWPVVCPPTDECVLRRRDSEFCAAQGTYEPVVCPEGYYCADGRTKLVCPKGSRCPFGTTDPFECSALSYCPEGSRQERFVGVVLVIVLVDAALAAALFFIYRRGEAESPLADDISKMTPEEAASGVAAFVREALGDAAPVHVSFQNLRVTLPENHKTSPGKSLLQGVSGNVRAGQVTAIMGPSGAGKTVLFTTLLGKQPPEWEVGGVLRVCGDLTFQDLPELVGFVAQDDVLRPELTVAENIAYSCGIRLPAEWPNLKRERLGQLTMRALGIDHVRDVRIGDGESRGVSGGQRKRCSVGVELAAAPAAMFLDEPTTGLDAFTSLNLMRLLKTVAHEARIPVATVVHQPRVEIWDELETVLLLAPGGRTVYSGPRDGAQAYFQALYPETDWSEGNPCDVCMDLIAGRGAELADAWARQEEGSSPLLAVTAPPVRTLANPFKQAAMAHARAVVSVARNIHILLLDVALCMVGGVLLTASAIDSPFVGQLIGPYVVTSPRTDIQHVSMLVMLWGIAMAAALGPAGVRVLGPTRAVYWRETAAGHSRLAYYIGASTAEAYRIVITMLHFAAVTYLMWAPNMSFGSMYGLLLLLAFVVDSQSVTLGTVVDPFIAPLLAVVVGVFTALLNGFPQIPGASQFVYSFSVTELFYAREVADVEHVFRTDSLEDIWGYKLDRPGYNFGIIFGEAALLRVLGFVFLVALHRDKQR</sequence>
<dbReference type="InterPro" id="IPR003593">
    <property type="entry name" value="AAA+_ATPase"/>
</dbReference>
<dbReference type="SMART" id="SM00382">
    <property type="entry name" value="AAA"/>
    <property type="match status" value="1"/>
</dbReference>
<dbReference type="PROSITE" id="PS51257">
    <property type="entry name" value="PROKAR_LIPOPROTEIN"/>
    <property type="match status" value="1"/>
</dbReference>
<feature type="transmembrane region" description="Helical" evidence="8">
    <location>
        <begin position="603"/>
        <end position="626"/>
    </location>
</feature>
<keyword evidence="9" id="KW-0732">Signal</keyword>
<name>A0A7S1LB71_NEODS</name>
<dbReference type="EMBL" id="HBGF01008078">
    <property type="protein sequence ID" value="CAD9097725.1"/>
    <property type="molecule type" value="Transcribed_RNA"/>
</dbReference>
<dbReference type="Pfam" id="PF00005">
    <property type="entry name" value="ABC_tran"/>
    <property type="match status" value="1"/>
</dbReference>
<evidence type="ECO:0000256" key="4">
    <source>
        <dbReference type="ARBA" id="ARBA00022741"/>
    </source>
</evidence>
<feature type="signal peptide" evidence="9">
    <location>
        <begin position="1"/>
        <end position="21"/>
    </location>
</feature>
<feature type="transmembrane region" description="Helical" evidence="8">
    <location>
        <begin position="632"/>
        <end position="652"/>
    </location>
</feature>
<dbReference type="GO" id="GO:0016020">
    <property type="term" value="C:membrane"/>
    <property type="evidence" value="ECO:0007669"/>
    <property type="project" value="UniProtKB-SubCell"/>
</dbReference>
<evidence type="ECO:0000256" key="6">
    <source>
        <dbReference type="ARBA" id="ARBA00022989"/>
    </source>
</evidence>
<comment type="subcellular location">
    <subcellularLocation>
        <location evidence="1">Membrane</location>
        <topology evidence="1">Multi-pass membrane protein</topology>
    </subcellularLocation>
</comment>
<dbReference type="PANTHER" id="PTHR48041">
    <property type="entry name" value="ABC TRANSPORTER G FAMILY MEMBER 28"/>
    <property type="match status" value="1"/>
</dbReference>
<dbReference type="PANTHER" id="PTHR48041:SF91">
    <property type="entry name" value="ABC TRANSPORTER G FAMILY MEMBER 28"/>
    <property type="match status" value="1"/>
</dbReference>
<keyword evidence="3 8" id="KW-0812">Transmembrane</keyword>
<evidence type="ECO:0000256" key="9">
    <source>
        <dbReference type="SAM" id="SignalP"/>
    </source>
</evidence>
<feature type="transmembrane region" description="Helical" evidence="8">
    <location>
        <begin position="138"/>
        <end position="160"/>
    </location>
</feature>
<evidence type="ECO:0000256" key="2">
    <source>
        <dbReference type="ARBA" id="ARBA00022448"/>
    </source>
</evidence>
<dbReference type="GO" id="GO:0005524">
    <property type="term" value="F:ATP binding"/>
    <property type="evidence" value="ECO:0007669"/>
    <property type="project" value="UniProtKB-KW"/>
</dbReference>
<dbReference type="Pfam" id="PF19055">
    <property type="entry name" value="ABC2_membrane_7"/>
    <property type="match status" value="1"/>
</dbReference>
<accession>A0A7S1LB71</accession>
<feature type="transmembrane region" description="Helical" evidence="8">
    <location>
        <begin position="558"/>
        <end position="582"/>
    </location>
</feature>